<evidence type="ECO:0008006" key="4">
    <source>
        <dbReference type="Google" id="ProtNLM"/>
    </source>
</evidence>
<protein>
    <recommendedName>
        <fullName evidence="4">F-box domain-containing protein</fullName>
    </recommendedName>
</protein>
<keyword evidence="3" id="KW-1185">Reference proteome</keyword>
<organism evidence="2 3">
    <name type="scientific">Marasmiellus scandens</name>
    <dbReference type="NCBI Taxonomy" id="2682957"/>
    <lineage>
        <taxon>Eukaryota</taxon>
        <taxon>Fungi</taxon>
        <taxon>Dikarya</taxon>
        <taxon>Basidiomycota</taxon>
        <taxon>Agaricomycotina</taxon>
        <taxon>Agaricomycetes</taxon>
        <taxon>Agaricomycetidae</taxon>
        <taxon>Agaricales</taxon>
        <taxon>Marasmiineae</taxon>
        <taxon>Omphalotaceae</taxon>
        <taxon>Marasmiellus</taxon>
    </lineage>
</organism>
<comment type="caution">
    <text evidence="2">The sequence shown here is derived from an EMBL/GenBank/DDBJ whole genome shotgun (WGS) entry which is preliminary data.</text>
</comment>
<reference evidence="2 3" key="1">
    <citation type="submission" date="2024-01" db="EMBL/GenBank/DDBJ databases">
        <title>A draft genome for the cacao thread blight pathogen Marasmiellus scandens.</title>
        <authorList>
            <person name="Baruah I.K."/>
            <person name="Leung J."/>
            <person name="Bukari Y."/>
            <person name="Amoako-Attah I."/>
            <person name="Meinhardt L.W."/>
            <person name="Bailey B.A."/>
            <person name="Cohen S.P."/>
        </authorList>
    </citation>
    <scope>NUCLEOTIDE SEQUENCE [LARGE SCALE GENOMIC DNA]</scope>
    <source>
        <strain evidence="2 3">GH-19</strain>
    </source>
</reference>
<gene>
    <name evidence="2" type="ORF">VKT23_007702</name>
    <name evidence="1" type="ORF">VKT23_018325</name>
</gene>
<evidence type="ECO:0000313" key="2">
    <source>
        <dbReference type="EMBL" id="KAK7463117.1"/>
    </source>
</evidence>
<dbReference type="Gene3D" id="3.80.10.10">
    <property type="entry name" value="Ribonuclease Inhibitor"/>
    <property type="match status" value="1"/>
</dbReference>
<dbReference type="SUPFAM" id="SSF52047">
    <property type="entry name" value="RNI-like"/>
    <property type="match status" value="1"/>
</dbReference>
<sequence length="477" mass="54223">MATGIEDFPTELLSVVFEVQDFSEKKILRCVCKRFNSILEPLLFSMITINADPGVLARSTIPFCKALRSPQEASQRSLSIHVRQVNVMCRRSSSAKPRVVAQFNDIIGPTIAGLCNLEEFFFQIHESQPKLAWITLLVTILPHIPSKFLSQFSFCLDRTLDSDEISAIPKSLSSHFTTIIVTARGHRRHISSLLGPNLQRLIITPQSYSSYSLNDTFGGAYCVEGVPPLRLTELTMHELDMRSADIWEKVVGHLKQLKKLDLTLLENKQTAGKLWLALHTTKIGLTGLTYRGVVDNSLLRYLRDLGSALESLTLQVINLNSSQEEFDDLADEFYHIILPTLVNIRSLKIQPKFDGKWCFGPHNADGFCKYTTKLEIFTVSLKDERLSESVALAISRASALPQLKFFSLSHTYSTGRQDMDQKLPEAFQECGIKNGDTHRAWTYIIEEYKIWRIGSTGHEKWVYMQTFADWITWDFYS</sequence>
<evidence type="ECO:0000313" key="3">
    <source>
        <dbReference type="Proteomes" id="UP001498398"/>
    </source>
</evidence>
<evidence type="ECO:0000313" key="1">
    <source>
        <dbReference type="EMBL" id="KAK7437890.1"/>
    </source>
</evidence>
<dbReference type="InterPro" id="IPR032675">
    <property type="entry name" value="LRR_dom_sf"/>
</dbReference>
<name>A0ABR1JL66_9AGAR</name>
<accession>A0ABR1JL66</accession>
<dbReference type="EMBL" id="JBANRG010000082">
    <property type="protein sequence ID" value="KAK7437890.1"/>
    <property type="molecule type" value="Genomic_DNA"/>
</dbReference>
<dbReference type="Proteomes" id="UP001498398">
    <property type="component" value="Unassembled WGS sequence"/>
</dbReference>
<proteinExistence type="predicted"/>
<dbReference type="EMBL" id="JBANRG010000010">
    <property type="protein sequence ID" value="KAK7463117.1"/>
    <property type="molecule type" value="Genomic_DNA"/>
</dbReference>